<evidence type="ECO:0000256" key="1">
    <source>
        <dbReference type="SAM" id="Phobius"/>
    </source>
</evidence>
<evidence type="ECO:0000313" key="4">
    <source>
        <dbReference type="Proteomes" id="UP000780875"/>
    </source>
</evidence>
<protein>
    <recommendedName>
        <fullName evidence="2">DUF7144 domain-containing protein</fullName>
    </recommendedName>
</protein>
<gene>
    <name evidence="3" type="ORF">K8U61_08615</name>
</gene>
<evidence type="ECO:0000313" key="3">
    <source>
        <dbReference type="EMBL" id="MBZ5738222.1"/>
    </source>
</evidence>
<name>A0ABS7UC56_9ACTN</name>
<comment type="caution">
    <text evidence="3">The sequence shown here is derived from an EMBL/GenBank/DDBJ whole genome shotgun (WGS) entry which is preliminary data.</text>
</comment>
<feature type="transmembrane region" description="Helical" evidence="1">
    <location>
        <begin position="12"/>
        <end position="40"/>
    </location>
</feature>
<keyword evidence="1" id="KW-0812">Transmembrane</keyword>
<feature type="domain" description="DUF7144" evidence="2">
    <location>
        <begin position="18"/>
        <end position="126"/>
    </location>
</feature>
<dbReference type="Pfam" id="PF23636">
    <property type="entry name" value="DUF7144"/>
    <property type="match status" value="1"/>
</dbReference>
<accession>A0ABS7UC56</accession>
<feature type="transmembrane region" description="Helical" evidence="1">
    <location>
        <begin position="84"/>
        <end position="103"/>
    </location>
</feature>
<keyword evidence="1" id="KW-0472">Membrane</keyword>
<dbReference type="InterPro" id="IPR055568">
    <property type="entry name" value="DUF7144"/>
</dbReference>
<dbReference type="Proteomes" id="UP000780875">
    <property type="component" value="Unassembled WGS sequence"/>
</dbReference>
<organism evidence="3 4">
    <name type="scientific">Nocardioides mangrovi</name>
    <dbReference type="NCBI Taxonomy" id="2874580"/>
    <lineage>
        <taxon>Bacteria</taxon>
        <taxon>Bacillati</taxon>
        <taxon>Actinomycetota</taxon>
        <taxon>Actinomycetes</taxon>
        <taxon>Propionibacteriales</taxon>
        <taxon>Nocardioidaceae</taxon>
        <taxon>Nocardioides</taxon>
    </lineage>
</organism>
<feature type="transmembrane region" description="Helical" evidence="1">
    <location>
        <begin position="109"/>
        <end position="129"/>
    </location>
</feature>
<keyword evidence="4" id="KW-1185">Reference proteome</keyword>
<keyword evidence="1" id="KW-1133">Transmembrane helix</keyword>
<dbReference type="RefSeq" id="WP_224122587.1">
    <property type="nucleotide sequence ID" value="NZ_JAIQZJ010000003.1"/>
</dbReference>
<evidence type="ECO:0000259" key="2">
    <source>
        <dbReference type="Pfam" id="PF23636"/>
    </source>
</evidence>
<feature type="transmembrane region" description="Helical" evidence="1">
    <location>
        <begin position="60"/>
        <end position="79"/>
    </location>
</feature>
<dbReference type="EMBL" id="JAIQZJ010000003">
    <property type="protein sequence ID" value="MBZ5738222.1"/>
    <property type="molecule type" value="Genomic_DNA"/>
</dbReference>
<proteinExistence type="predicted"/>
<reference evidence="3 4" key="1">
    <citation type="submission" date="2021-09" db="EMBL/GenBank/DDBJ databases">
        <title>Whole genome sequence of Nocardioides sp. GBK3QG-3.</title>
        <authorList>
            <person name="Tuo L."/>
        </authorList>
    </citation>
    <scope>NUCLEOTIDE SEQUENCE [LARGE SCALE GENOMIC DNA]</scope>
    <source>
        <strain evidence="3 4">GBK3QG-3</strain>
    </source>
</reference>
<sequence>MSHQPSATSRAWAEGIGIFAGAALLTVGLFQVLEGISAIAKDDVFVRTSNYVFEFDLTTWGWIHLVVGVVIVLVGGAILAGQPWAFVAGIVLAIVSALMNFVWLPYYPLWAVIVIAFDIAVIWALSSMLGTSRR</sequence>